<dbReference type="EMBL" id="QVEU01000004">
    <property type="protein sequence ID" value="RGB75924.1"/>
    <property type="molecule type" value="Genomic_DNA"/>
</dbReference>
<feature type="coiled-coil region" evidence="3">
    <location>
        <begin position="39"/>
        <end position="71"/>
    </location>
</feature>
<proteinExistence type="predicted"/>
<gene>
    <name evidence="5" type="ORF">DXA39_06275</name>
</gene>
<feature type="transmembrane region" description="Helical" evidence="4">
    <location>
        <begin position="12"/>
        <end position="30"/>
    </location>
</feature>
<dbReference type="InterPro" id="IPR005754">
    <property type="entry name" value="Sortase"/>
</dbReference>
<evidence type="ECO:0000256" key="2">
    <source>
        <dbReference type="PIRSR" id="PIRSR605754-1"/>
    </source>
</evidence>
<dbReference type="Proteomes" id="UP000261011">
    <property type="component" value="Unassembled WGS sequence"/>
</dbReference>
<dbReference type="InterPro" id="IPR023365">
    <property type="entry name" value="Sortase_dom-sf"/>
</dbReference>
<keyword evidence="1" id="KW-0378">Hydrolase</keyword>
<dbReference type="Gene3D" id="2.40.260.10">
    <property type="entry name" value="Sortase"/>
    <property type="match status" value="1"/>
</dbReference>
<feature type="active site" description="Acyl-thioester intermediate" evidence="2">
    <location>
        <position position="213"/>
    </location>
</feature>
<dbReference type="GO" id="GO:0016787">
    <property type="term" value="F:hydrolase activity"/>
    <property type="evidence" value="ECO:0007669"/>
    <property type="project" value="UniProtKB-KW"/>
</dbReference>
<keyword evidence="4" id="KW-1133">Transmembrane helix</keyword>
<comment type="caution">
    <text evidence="5">The sequence shown here is derived from an EMBL/GenBank/DDBJ whole genome shotgun (WGS) entry which is preliminary data.</text>
</comment>
<dbReference type="RefSeq" id="WP_117521867.1">
    <property type="nucleotide sequence ID" value="NZ_JAGGLS010000012.1"/>
</dbReference>
<dbReference type="NCBIfam" id="NF033745">
    <property type="entry name" value="class_C_sortase"/>
    <property type="match status" value="1"/>
</dbReference>
<reference evidence="5 6" key="1">
    <citation type="submission" date="2018-08" db="EMBL/GenBank/DDBJ databases">
        <title>A genome reference for cultivated species of the human gut microbiota.</title>
        <authorList>
            <person name="Zou Y."/>
            <person name="Xue W."/>
            <person name="Luo G."/>
        </authorList>
    </citation>
    <scope>NUCLEOTIDE SEQUENCE [LARGE SCALE GENOMIC DNA]</scope>
    <source>
        <strain evidence="5 6">OF01-3</strain>
    </source>
</reference>
<evidence type="ECO:0000256" key="1">
    <source>
        <dbReference type="ARBA" id="ARBA00022801"/>
    </source>
</evidence>
<dbReference type="SUPFAM" id="SSF63817">
    <property type="entry name" value="Sortase"/>
    <property type="match status" value="1"/>
</dbReference>
<dbReference type="InterPro" id="IPR042002">
    <property type="entry name" value="Sortase_C"/>
</dbReference>
<dbReference type="OrthoDB" id="1648028at2"/>
<evidence type="ECO:0000256" key="3">
    <source>
        <dbReference type="SAM" id="Coils"/>
    </source>
</evidence>
<keyword evidence="4" id="KW-0472">Membrane</keyword>
<protein>
    <submittedName>
        <fullName evidence="5">Class C sortase</fullName>
    </submittedName>
</protein>
<evidence type="ECO:0000313" key="5">
    <source>
        <dbReference type="EMBL" id="RGB75924.1"/>
    </source>
</evidence>
<name>A0A3E2THM2_9FIRM</name>
<evidence type="ECO:0000256" key="4">
    <source>
        <dbReference type="SAM" id="Phobius"/>
    </source>
</evidence>
<dbReference type="CDD" id="cd05827">
    <property type="entry name" value="Sortase_C"/>
    <property type="match status" value="1"/>
</dbReference>
<evidence type="ECO:0000313" key="6">
    <source>
        <dbReference type="Proteomes" id="UP000261011"/>
    </source>
</evidence>
<feature type="transmembrane region" description="Helical" evidence="4">
    <location>
        <begin position="268"/>
        <end position="289"/>
    </location>
</feature>
<keyword evidence="4" id="KW-0812">Transmembrane</keyword>
<feature type="active site" description="Proton donor/acceptor" evidence="2">
    <location>
        <position position="151"/>
    </location>
</feature>
<organism evidence="5 6">
    <name type="scientific">Anaerococcus nagyae</name>
    <dbReference type="NCBI Taxonomy" id="1755241"/>
    <lineage>
        <taxon>Bacteria</taxon>
        <taxon>Bacillati</taxon>
        <taxon>Bacillota</taxon>
        <taxon>Tissierellia</taxon>
        <taxon>Tissierellales</taxon>
        <taxon>Peptoniphilaceae</taxon>
        <taxon>Anaerococcus</taxon>
    </lineage>
</organism>
<dbReference type="Pfam" id="PF04203">
    <property type="entry name" value="Sortase"/>
    <property type="match status" value="1"/>
</dbReference>
<keyword evidence="3" id="KW-0175">Coiled coil</keyword>
<dbReference type="AlphaFoldDB" id="A0A3E2THM2"/>
<dbReference type="NCBIfam" id="TIGR01076">
    <property type="entry name" value="sortase_fam"/>
    <property type="match status" value="1"/>
</dbReference>
<keyword evidence="6" id="KW-1185">Reference proteome</keyword>
<sequence>MKNRLKLTKSSTIGYLLILVGLLFITIPLTRRTINDYSARQSQKKFEKLQNQRDKAEVEEENANAKEYNQTVRDSDITVSDPFTTEDYQTRYAKFTKTNVPFAYLSIPKLDKYLPLYLDATLDHISRGVAQVDGSSIPVGGAGTRSVIAGHRGWWTDTYFLYINQLKEGDYVYVERAEQTMRYVVHDKEVIDPYDWDKLAPRGDADIITLMTCSPFMPPRPNRLLVNCYRDEGAIAEEFAIPGKELPQSENEQNSLAKTDKMVRMTRVATLVFAVLGIILFILTLIRFIKRLKVNIESTK</sequence>
<accession>A0A3E2THM2</accession>